<dbReference type="Gene3D" id="3.60.130.10">
    <property type="entry name" value="Clavaminate synthase-like"/>
    <property type="match status" value="1"/>
</dbReference>
<comment type="caution">
    <text evidence="2">The sequence shown here is derived from an EMBL/GenBank/DDBJ whole genome shotgun (WGS) entry which is preliminary data.</text>
</comment>
<dbReference type="InterPro" id="IPR042098">
    <property type="entry name" value="TauD-like_sf"/>
</dbReference>
<protein>
    <recommendedName>
        <fullName evidence="4">TauD/TfdA-like domain-containing protein</fullName>
    </recommendedName>
</protein>
<evidence type="ECO:0000313" key="3">
    <source>
        <dbReference type="Proteomes" id="UP000634780"/>
    </source>
</evidence>
<dbReference type="Proteomes" id="UP000634780">
    <property type="component" value="Unassembled WGS sequence"/>
</dbReference>
<evidence type="ECO:0008006" key="4">
    <source>
        <dbReference type="Google" id="ProtNLM"/>
    </source>
</evidence>
<sequence length="83" mass="9553">MDSRDAHTSAARALEREVIAGQRRFLLARGDLIVINQRMCAHGRERLGPDQATIREDERRMLRQMFLRARRGSAHTSLGLARR</sequence>
<evidence type="ECO:0000313" key="2">
    <source>
        <dbReference type="EMBL" id="MBJ3812346.1"/>
    </source>
</evidence>
<name>A0ABS0XH93_9ACTN</name>
<keyword evidence="1" id="KW-0560">Oxidoreductase</keyword>
<organism evidence="2 3">
    <name type="scientific">Streptomyces flavofungini</name>
    <dbReference type="NCBI Taxonomy" id="68200"/>
    <lineage>
        <taxon>Bacteria</taxon>
        <taxon>Bacillati</taxon>
        <taxon>Actinomycetota</taxon>
        <taxon>Actinomycetes</taxon>
        <taxon>Kitasatosporales</taxon>
        <taxon>Streptomycetaceae</taxon>
        <taxon>Streptomyces</taxon>
    </lineage>
</organism>
<dbReference type="RefSeq" id="WP_190120331.1">
    <property type="nucleotide sequence ID" value="NZ_BMVR01000023.1"/>
</dbReference>
<dbReference type="EMBL" id="JAEKOZ010000036">
    <property type="protein sequence ID" value="MBJ3812346.1"/>
    <property type="molecule type" value="Genomic_DNA"/>
</dbReference>
<keyword evidence="3" id="KW-1185">Reference proteome</keyword>
<accession>A0ABS0XH93</accession>
<gene>
    <name evidence="2" type="ORF">JGB26_35580</name>
</gene>
<evidence type="ECO:0000256" key="1">
    <source>
        <dbReference type="ARBA" id="ARBA00023002"/>
    </source>
</evidence>
<proteinExistence type="predicted"/>
<reference evidence="2 3" key="1">
    <citation type="submission" date="2020-12" db="EMBL/GenBank/DDBJ databases">
        <title>Streptomyces typhae sp. nov., a novel endophytic actinomycete isolated from the root of cattail pollen (Typha angustifolia L.).</title>
        <authorList>
            <person name="Peng C."/>
            <person name="Liu C."/>
        </authorList>
    </citation>
    <scope>NUCLEOTIDE SEQUENCE [LARGE SCALE GENOMIC DNA]</scope>
    <source>
        <strain evidence="2 3">JCM 4753</strain>
    </source>
</reference>